<comment type="subcellular location">
    <subcellularLocation>
        <location evidence="1">Cytoplasm</location>
    </subcellularLocation>
</comment>
<protein>
    <recommendedName>
        <fullName evidence="3">Regulatory protein RecX</fullName>
    </recommendedName>
</protein>
<dbReference type="AlphaFoldDB" id="A0A120A332"/>
<dbReference type="EMBL" id="QRHJ01000018">
    <property type="protein sequence ID" value="RHF75908.1"/>
    <property type="molecule type" value="Genomic_DNA"/>
</dbReference>
<dbReference type="EMBL" id="WCLE01000019">
    <property type="protein sequence ID" value="KAB5313620.1"/>
    <property type="molecule type" value="Genomic_DNA"/>
</dbReference>
<dbReference type="PANTHER" id="PTHR33602">
    <property type="entry name" value="REGULATORY PROTEIN RECX FAMILY PROTEIN"/>
    <property type="match status" value="1"/>
</dbReference>
<dbReference type="InterPro" id="IPR053925">
    <property type="entry name" value="RecX_HTH_3rd"/>
</dbReference>
<organism evidence="10 19">
    <name type="scientific">Bacteroides stercoris</name>
    <dbReference type="NCBI Taxonomy" id="46506"/>
    <lineage>
        <taxon>Bacteria</taxon>
        <taxon>Pseudomonadati</taxon>
        <taxon>Bacteroidota</taxon>
        <taxon>Bacteroidia</taxon>
        <taxon>Bacteroidales</taxon>
        <taxon>Bacteroidaceae</taxon>
        <taxon>Bacteroides</taxon>
    </lineage>
</organism>
<evidence type="ECO:0000313" key="29">
    <source>
        <dbReference type="Proteomes" id="UP000467334"/>
    </source>
</evidence>
<comment type="caution">
    <text evidence="10">The sequence shown here is derived from an EMBL/GenBank/DDBJ whole genome shotgun (WGS) entry which is preliminary data.</text>
</comment>
<dbReference type="STRING" id="46506.AA415_01259"/>
<dbReference type="Pfam" id="PF21981">
    <property type="entry name" value="RecX_HTH3"/>
    <property type="match status" value="1"/>
</dbReference>
<dbReference type="EMBL" id="QRTW01000019">
    <property type="protein sequence ID" value="RGR11877.1"/>
    <property type="molecule type" value="Genomic_DNA"/>
</dbReference>
<dbReference type="EMBL" id="WCLP01000023">
    <property type="protein sequence ID" value="KAB5281194.1"/>
    <property type="molecule type" value="Genomic_DNA"/>
</dbReference>
<dbReference type="GO" id="GO:0005737">
    <property type="term" value="C:cytoplasm"/>
    <property type="evidence" value="ECO:0007669"/>
    <property type="project" value="UniProtKB-SubCell"/>
</dbReference>
<evidence type="ECO:0000313" key="25">
    <source>
        <dbReference type="Proteomes" id="UP000284777"/>
    </source>
</evidence>
<dbReference type="EMBL" id="QRPN01000004">
    <property type="protein sequence ID" value="RHM20229.1"/>
    <property type="molecule type" value="Genomic_DNA"/>
</dbReference>
<evidence type="ECO:0000313" key="19">
    <source>
        <dbReference type="Proteomes" id="UP000056419"/>
    </source>
</evidence>
<dbReference type="Proteomes" id="UP000261223">
    <property type="component" value="Unassembled WGS sequence"/>
</dbReference>
<dbReference type="InterPro" id="IPR053926">
    <property type="entry name" value="RecX_HTH_1st"/>
</dbReference>
<evidence type="ECO:0000313" key="26">
    <source>
        <dbReference type="Proteomes" id="UP000285150"/>
    </source>
</evidence>
<dbReference type="EMBL" id="QSSV01000042">
    <property type="protein sequence ID" value="RGM08361.1"/>
    <property type="molecule type" value="Genomic_DNA"/>
</dbReference>
<dbReference type="EMBL" id="QSAF01000017">
    <property type="protein sequence ID" value="RGW32706.1"/>
    <property type="molecule type" value="Genomic_DNA"/>
</dbReference>
<comment type="similarity">
    <text evidence="2">Belongs to the RecX family.</text>
</comment>
<dbReference type="RefSeq" id="WP_005652850.1">
    <property type="nucleotide sequence ID" value="NZ_AP031449.1"/>
</dbReference>
<dbReference type="EMBL" id="LRGC01000004">
    <property type="protein sequence ID" value="KWR56186.1"/>
    <property type="molecule type" value="Genomic_DNA"/>
</dbReference>
<dbReference type="Proteomes" id="UP000285150">
    <property type="component" value="Unassembled WGS sequence"/>
</dbReference>
<evidence type="ECO:0000313" key="9">
    <source>
        <dbReference type="EMBL" id="KAB5313620.1"/>
    </source>
</evidence>
<dbReference type="EMBL" id="QSHQ01000003">
    <property type="protein sequence ID" value="RHC32910.1"/>
    <property type="molecule type" value="Genomic_DNA"/>
</dbReference>
<dbReference type="Pfam" id="PF02631">
    <property type="entry name" value="RecX_HTH2"/>
    <property type="match status" value="1"/>
</dbReference>
<gene>
    <name evidence="10" type="ORF">AA415_01259</name>
    <name evidence="17" type="ORF">DW668_07985</name>
    <name evidence="16" type="ORF">DW853_02190</name>
    <name evidence="15" type="ORF">DWV41_08245</name>
    <name evidence="14" type="ORF">DWV77_13330</name>
    <name evidence="13" type="ORF">DWY58_02895</name>
    <name evidence="12" type="ORF">DWY65_11370</name>
    <name evidence="18" type="ORF">DWZ78_05220</name>
    <name evidence="11" type="ORF">DXC34_18055</name>
    <name evidence="9" type="ORF">F9958_10200</name>
    <name evidence="8" type="ORF">F9962_10000</name>
</gene>
<dbReference type="Proteomes" id="UP000284777">
    <property type="component" value="Unassembled WGS sequence"/>
</dbReference>
<evidence type="ECO:0000313" key="11">
    <source>
        <dbReference type="EMBL" id="RGM08361.1"/>
    </source>
</evidence>
<evidence type="ECO:0000313" key="24">
    <source>
        <dbReference type="Proteomes" id="UP000284604"/>
    </source>
</evidence>
<evidence type="ECO:0000313" key="22">
    <source>
        <dbReference type="Proteomes" id="UP000283762"/>
    </source>
</evidence>
<dbReference type="GeneID" id="31796209"/>
<evidence type="ECO:0000259" key="7">
    <source>
        <dbReference type="Pfam" id="PF21982"/>
    </source>
</evidence>
<dbReference type="Gene3D" id="1.10.10.10">
    <property type="entry name" value="Winged helix-like DNA-binding domain superfamily/Winged helix DNA-binding domain"/>
    <property type="match status" value="2"/>
</dbReference>
<dbReference type="GO" id="GO:0006282">
    <property type="term" value="P:regulation of DNA repair"/>
    <property type="evidence" value="ECO:0007669"/>
    <property type="project" value="InterPro"/>
</dbReference>
<feature type="domain" description="RecX first three-helical" evidence="7">
    <location>
        <begin position="9"/>
        <end position="48"/>
    </location>
</feature>
<dbReference type="InterPro" id="IPR053924">
    <property type="entry name" value="RecX_HTH_2nd"/>
</dbReference>
<reference evidence="10" key="2">
    <citation type="submission" date="2016-01" db="EMBL/GenBank/DDBJ databases">
        <authorList>
            <person name="McClelland M."/>
            <person name="Jain A."/>
            <person name="Saraogi P."/>
            <person name="Mendelson R."/>
            <person name="Westerman R."/>
            <person name="SanMiguel P."/>
            <person name="Csonka L."/>
        </authorList>
    </citation>
    <scope>NUCLEOTIDE SEQUENCE</scope>
    <source>
        <strain evidence="10">CL09T03C01</strain>
    </source>
</reference>
<evidence type="ECO:0000256" key="2">
    <source>
        <dbReference type="ARBA" id="ARBA00009695"/>
    </source>
</evidence>
<evidence type="ECO:0000313" key="10">
    <source>
        <dbReference type="EMBL" id="KWR56186.1"/>
    </source>
</evidence>
<dbReference type="Proteomes" id="UP000467334">
    <property type="component" value="Unassembled WGS sequence"/>
</dbReference>
<evidence type="ECO:0000313" key="15">
    <source>
        <dbReference type="EMBL" id="RGW97278.1"/>
    </source>
</evidence>
<evidence type="ECO:0000256" key="4">
    <source>
        <dbReference type="ARBA" id="ARBA00022490"/>
    </source>
</evidence>
<evidence type="ECO:0000259" key="5">
    <source>
        <dbReference type="Pfam" id="PF02631"/>
    </source>
</evidence>
<dbReference type="EMBL" id="QRUB01000001">
    <property type="protein sequence ID" value="RGR30200.1"/>
    <property type="molecule type" value="Genomic_DNA"/>
</dbReference>
<dbReference type="InterPro" id="IPR036388">
    <property type="entry name" value="WH-like_DNA-bd_sf"/>
</dbReference>
<evidence type="ECO:0000313" key="18">
    <source>
        <dbReference type="EMBL" id="RHM20229.1"/>
    </source>
</evidence>
<dbReference type="Proteomes" id="UP000284161">
    <property type="component" value="Unassembled WGS sequence"/>
</dbReference>
<evidence type="ECO:0000313" key="12">
    <source>
        <dbReference type="EMBL" id="RGR11877.1"/>
    </source>
</evidence>
<dbReference type="PANTHER" id="PTHR33602:SF1">
    <property type="entry name" value="REGULATORY PROTEIN RECX FAMILY PROTEIN"/>
    <property type="match status" value="1"/>
</dbReference>
<name>A0A120A332_BACSE</name>
<feature type="domain" description="RecX second three-helical" evidence="5">
    <location>
        <begin position="55"/>
        <end position="90"/>
    </location>
</feature>
<evidence type="ECO:0000313" key="16">
    <source>
        <dbReference type="EMBL" id="RHC32910.1"/>
    </source>
</evidence>
<proteinExistence type="inferred from homology"/>
<reference evidence="28 29" key="4">
    <citation type="journal article" date="2019" name="Nat. Med.">
        <title>A library of human gut bacterial isolates paired with longitudinal multiomics data enables mechanistic microbiome research.</title>
        <authorList>
            <person name="Poyet M."/>
            <person name="Groussin M."/>
            <person name="Gibbons S.M."/>
            <person name="Avila-Pacheco J."/>
            <person name="Jiang X."/>
            <person name="Kearney S.M."/>
            <person name="Perrotta A.R."/>
            <person name="Berdy B."/>
            <person name="Zhao S."/>
            <person name="Lieberman T.D."/>
            <person name="Swanson P.K."/>
            <person name="Smith M."/>
            <person name="Roesemann S."/>
            <person name="Alexander J.E."/>
            <person name="Rich S.A."/>
            <person name="Livny J."/>
            <person name="Vlamakis H."/>
            <person name="Clish C."/>
            <person name="Bullock K."/>
            <person name="Deik A."/>
            <person name="Scott J."/>
            <person name="Pierce K.A."/>
            <person name="Xavier R.J."/>
            <person name="Alm E.J."/>
        </authorList>
    </citation>
    <scope>NUCLEOTIDE SEQUENCE [LARGE SCALE GENOMIC DNA]</scope>
    <source>
        <strain evidence="8 28">BIOML-A17</strain>
        <strain evidence="9 29">BIOML-A6</strain>
    </source>
</reference>
<evidence type="ECO:0000313" key="13">
    <source>
        <dbReference type="EMBL" id="RGR30200.1"/>
    </source>
</evidence>
<dbReference type="Proteomes" id="UP000056419">
    <property type="component" value="Unassembled WGS sequence"/>
</dbReference>
<reference evidence="10 19" key="1">
    <citation type="journal article" date="2016" name="BMC Genomics">
        <title>Type VI secretion systems of human gut Bacteroidales segregate into three genetic architectures, two of which are contained on mobile genetic elements.</title>
        <authorList>
            <person name="Coyne M.J."/>
            <person name="Roelofs K.G."/>
            <person name="Comstock L.E."/>
        </authorList>
    </citation>
    <scope>NUCLEOTIDE SEQUENCE [LARGE SCALE GENOMIC DNA]</scope>
    <source>
        <strain evidence="10 19">CL09T03C01</strain>
    </source>
</reference>
<evidence type="ECO:0000313" key="20">
    <source>
        <dbReference type="Proteomes" id="UP000261223"/>
    </source>
</evidence>
<reference evidence="20 21" key="3">
    <citation type="submission" date="2018-08" db="EMBL/GenBank/DDBJ databases">
        <title>A genome reference for cultivated species of the human gut microbiota.</title>
        <authorList>
            <person name="Zou Y."/>
            <person name="Xue W."/>
            <person name="Luo G."/>
        </authorList>
    </citation>
    <scope>NUCLEOTIDE SEQUENCE [LARGE SCALE GENOMIC DNA]</scope>
    <source>
        <strain evidence="15 25">AF05-4</strain>
        <strain evidence="14 26">AF12-7</strain>
        <strain evidence="13 23">AF25-6</strain>
        <strain evidence="12 21">AF26-20BH</strain>
        <strain evidence="18 24">AF35-20</strain>
        <strain evidence="17 22">AM25-16</strain>
        <strain evidence="16 27">AM36-9BH</strain>
        <strain evidence="11 20">TF03-6</strain>
    </source>
</reference>
<keyword evidence="19" id="KW-1185">Reference proteome</keyword>
<evidence type="ECO:0000313" key="23">
    <source>
        <dbReference type="Proteomes" id="UP000284161"/>
    </source>
</evidence>
<evidence type="ECO:0000259" key="6">
    <source>
        <dbReference type="Pfam" id="PF21981"/>
    </source>
</evidence>
<keyword evidence="4" id="KW-0963">Cytoplasm</keyword>
<dbReference type="Proteomes" id="UP000284604">
    <property type="component" value="Unassembled WGS sequence"/>
</dbReference>
<evidence type="ECO:0000313" key="14">
    <source>
        <dbReference type="EMBL" id="RGW32706.1"/>
    </source>
</evidence>
<sequence>MIEITETDALSRVAAYCSTAEHCRAEVTEKLQRWGIPYDAIDRIINRLEQEKYIDEERFCRAFIHDKYRFAKWGKIKIGQALQLKKIPQSVFYRYLNEIDEDEYLAVLDNLLAVKRKSVHAENEYELNNKLVRFALSRGFEMKDIRHCITLSDENDELE</sequence>
<dbReference type="PATRIC" id="fig|46506.5.peg.1345"/>
<accession>A0A120A332</accession>
<evidence type="ECO:0000313" key="28">
    <source>
        <dbReference type="Proteomes" id="UP000440773"/>
    </source>
</evidence>
<dbReference type="Pfam" id="PF21982">
    <property type="entry name" value="RecX_HTH1"/>
    <property type="match status" value="1"/>
</dbReference>
<dbReference type="InterPro" id="IPR003783">
    <property type="entry name" value="Regulatory_RecX"/>
</dbReference>
<evidence type="ECO:0000313" key="27">
    <source>
        <dbReference type="Proteomes" id="UP000285305"/>
    </source>
</evidence>
<evidence type="ECO:0000313" key="17">
    <source>
        <dbReference type="EMBL" id="RHF75908.1"/>
    </source>
</evidence>
<evidence type="ECO:0000256" key="3">
    <source>
        <dbReference type="ARBA" id="ARBA00018111"/>
    </source>
</evidence>
<dbReference type="Proteomes" id="UP000283762">
    <property type="component" value="Unassembled WGS sequence"/>
</dbReference>
<dbReference type="Proteomes" id="UP000283310">
    <property type="component" value="Unassembled WGS sequence"/>
</dbReference>
<evidence type="ECO:0000313" key="21">
    <source>
        <dbReference type="Proteomes" id="UP000283310"/>
    </source>
</evidence>
<dbReference type="Proteomes" id="UP000285305">
    <property type="component" value="Unassembled WGS sequence"/>
</dbReference>
<dbReference type="EMBL" id="QSBD01000010">
    <property type="protein sequence ID" value="RGW97278.1"/>
    <property type="molecule type" value="Genomic_DNA"/>
</dbReference>
<dbReference type="Proteomes" id="UP000440773">
    <property type="component" value="Unassembled WGS sequence"/>
</dbReference>
<evidence type="ECO:0000313" key="8">
    <source>
        <dbReference type="EMBL" id="KAB5281194.1"/>
    </source>
</evidence>
<evidence type="ECO:0000256" key="1">
    <source>
        <dbReference type="ARBA" id="ARBA00004496"/>
    </source>
</evidence>
<feature type="domain" description="RecX third three-helical" evidence="6">
    <location>
        <begin position="102"/>
        <end position="149"/>
    </location>
</feature>